<gene>
    <name evidence="8" type="primary">cydB_1</name>
    <name evidence="8" type="ORF">AC2117_01532</name>
</gene>
<dbReference type="RefSeq" id="WP_013197552.1">
    <property type="nucleotide sequence ID" value="NZ_LS999521.1"/>
</dbReference>
<evidence type="ECO:0000256" key="7">
    <source>
        <dbReference type="SAM" id="Phobius"/>
    </source>
</evidence>
<evidence type="ECO:0000256" key="6">
    <source>
        <dbReference type="ARBA" id="ARBA00023136"/>
    </source>
</evidence>
<protein>
    <submittedName>
        <fullName evidence="8">Cytochrome d ubiquinol oxidase subunit 2</fullName>
        <ecNumber evidence="8">1.10.3.-</ecNumber>
    </submittedName>
</protein>
<dbReference type="EMBL" id="LS999521">
    <property type="protein sequence ID" value="VAX44350.1"/>
    <property type="molecule type" value="Genomic_DNA"/>
</dbReference>
<dbReference type="GeneID" id="9381959"/>
<keyword evidence="4 7" id="KW-0812">Transmembrane</keyword>
<feature type="transmembrane region" description="Helical" evidence="7">
    <location>
        <begin position="6"/>
        <end position="36"/>
    </location>
</feature>
<dbReference type="GO" id="GO:0005886">
    <property type="term" value="C:plasma membrane"/>
    <property type="evidence" value="ECO:0007669"/>
    <property type="project" value="UniProtKB-SubCell"/>
</dbReference>
<sequence length="334" mass="37126">MIDLSLIWIVIIAIGVFIYVVLDGFDLGIGILFPFIKNQQERDVMMNTVAPVWDGNETWMVLGGAGLFAAFPMVYSAVLSALYLPIILMVIALIFRGVAFEFRFKANRSKPLWDAAFIGGSVLSSFLQGVILGAYIQGINIVDGRYAGGGLDWLTPFSLFTGVGVVVVYAALGCGWLIMKTDDVLQSAMYRLMPRLIIALLLIFIAVSIYTPMAHPIIAERWFNPPQLLYFSPVPILVVVFTFLTIRACQKHQESMPFLYTLALVFLAYTGFLISIFPYVIPPSITIWDAAAPANSQLFALIGALILIPIIIIYTIMAYWVFRDKVRVGDEGYH</sequence>
<feature type="transmembrane region" description="Helical" evidence="7">
    <location>
        <begin position="258"/>
        <end position="281"/>
    </location>
</feature>
<feature type="transmembrane region" description="Helical" evidence="7">
    <location>
        <begin position="112"/>
        <end position="136"/>
    </location>
</feature>
<evidence type="ECO:0000256" key="1">
    <source>
        <dbReference type="ARBA" id="ARBA00004651"/>
    </source>
</evidence>
<dbReference type="PIRSF" id="PIRSF000267">
    <property type="entry name" value="Cyt_oxidse_sub2"/>
    <property type="match status" value="1"/>
</dbReference>
<feature type="transmembrane region" description="Helical" evidence="7">
    <location>
        <begin position="230"/>
        <end position="246"/>
    </location>
</feature>
<feature type="transmembrane region" description="Helical" evidence="7">
    <location>
        <begin position="190"/>
        <end position="210"/>
    </location>
</feature>
<dbReference type="Pfam" id="PF02322">
    <property type="entry name" value="Cyt_bd_oxida_II"/>
    <property type="match status" value="1"/>
</dbReference>
<dbReference type="NCBIfam" id="TIGR00203">
    <property type="entry name" value="cydB"/>
    <property type="match status" value="1"/>
</dbReference>
<dbReference type="OrthoDB" id="9776710at2"/>
<feature type="transmembrane region" description="Helical" evidence="7">
    <location>
        <begin position="81"/>
        <end position="100"/>
    </location>
</feature>
<dbReference type="GO" id="GO:0070069">
    <property type="term" value="C:cytochrome complex"/>
    <property type="evidence" value="ECO:0007669"/>
    <property type="project" value="TreeGrafter"/>
</dbReference>
<evidence type="ECO:0000256" key="4">
    <source>
        <dbReference type="ARBA" id="ARBA00022692"/>
    </source>
</evidence>
<dbReference type="AlphaFoldDB" id="A0A446ZIR0"/>
<evidence type="ECO:0000256" key="5">
    <source>
        <dbReference type="ARBA" id="ARBA00022989"/>
    </source>
</evidence>
<keyword evidence="6 7" id="KW-0472">Membrane</keyword>
<feature type="transmembrane region" description="Helical" evidence="7">
    <location>
        <begin position="301"/>
        <end position="322"/>
    </location>
</feature>
<dbReference type="Proteomes" id="UP000294355">
    <property type="component" value="Chromosome"/>
</dbReference>
<proteinExistence type="inferred from homology"/>
<reference evidence="8 9" key="1">
    <citation type="submission" date="2018-08" db="EMBL/GenBank/DDBJ databases">
        <authorList>
            <person name="Gonzaga-Molto A."/>
        </authorList>
    </citation>
    <scope>NUCLEOTIDE SEQUENCE [LARGE SCALE GENOMIC DNA]</scope>
    <source>
        <strain evidence="8">Acinetobacter calcoaceticus str. 2117</strain>
    </source>
</reference>
<name>A0A446ZIR0_ACICA</name>
<dbReference type="GO" id="GO:0009055">
    <property type="term" value="F:electron transfer activity"/>
    <property type="evidence" value="ECO:0007669"/>
    <property type="project" value="TreeGrafter"/>
</dbReference>
<dbReference type="PANTHER" id="PTHR43141:SF4">
    <property type="entry name" value="CYTOCHROME BD2 SUBUNIT II"/>
    <property type="match status" value="1"/>
</dbReference>
<keyword evidence="8" id="KW-0560">Oxidoreductase</keyword>
<comment type="subcellular location">
    <subcellularLocation>
        <location evidence="1">Cell membrane</location>
        <topology evidence="1">Multi-pass membrane protein</topology>
    </subcellularLocation>
</comment>
<keyword evidence="5 7" id="KW-1133">Transmembrane helix</keyword>
<dbReference type="GO" id="GO:0016682">
    <property type="term" value="F:oxidoreductase activity, acting on diphenols and related substances as donors, oxygen as acceptor"/>
    <property type="evidence" value="ECO:0007669"/>
    <property type="project" value="TreeGrafter"/>
</dbReference>
<evidence type="ECO:0000256" key="2">
    <source>
        <dbReference type="ARBA" id="ARBA00007543"/>
    </source>
</evidence>
<accession>A0A446ZIR0</accession>
<evidence type="ECO:0000313" key="9">
    <source>
        <dbReference type="Proteomes" id="UP000294355"/>
    </source>
</evidence>
<evidence type="ECO:0000313" key="8">
    <source>
        <dbReference type="EMBL" id="VAX44350.1"/>
    </source>
</evidence>
<keyword evidence="3" id="KW-1003">Cell membrane</keyword>
<dbReference type="GO" id="GO:0019646">
    <property type="term" value="P:aerobic electron transport chain"/>
    <property type="evidence" value="ECO:0007669"/>
    <property type="project" value="TreeGrafter"/>
</dbReference>
<organism evidence="8 9">
    <name type="scientific">Acinetobacter calcoaceticus</name>
    <dbReference type="NCBI Taxonomy" id="471"/>
    <lineage>
        <taxon>Bacteria</taxon>
        <taxon>Pseudomonadati</taxon>
        <taxon>Pseudomonadota</taxon>
        <taxon>Gammaproteobacteria</taxon>
        <taxon>Moraxellales</taxon>
        <taxon>Moraxellaceae</taxon>
        <taxon>Acinetobacter</taxon>
        <taxon>Acinetobacter calcoaceticus/baumannii complex</taxon>
    </lineage>
</organism>
<dbReference type="PANTHER" id="PTHR43141">
    <property type="entry name" value="CYTOCHROME BD2 SUBUNIT II"/>
    <property type="match status" value="1"/>
</dbReference>
<comment type="similarity">
    <text evidence="2">Belongs to the cytochrome ubiquinol oxidase subunit 2 family.</text>
</comment>
<evidence type="ECO:0000256" key="3">
    <source>
        <dbReference type="ARBA" id="ARBA00022475"/>
    </source>
</evidence>
<dbReference type="InterPro" id="IPR003317">
    <property type="entry name" value="Cyt-d_oxidase_su2"/>
</dbReference>
<feature type="transmembrane region" description="Helical" evidence="7">
    <location>
        <begin position="156"/>
        <end position="178"/>
    </location>
</feature>
<dbReference type="EC" id="1.10.3.-" evidence="8"/>